<evidence type="ECO:0000313" key="2">
    <source>
        <dbReference type="Proteomes" id="UP000516304"/>
    </source>
</evidence>
<protein>
    <submittedName>
        <fullName evidence="1">Uncharacterized protein</fullName>
    </submittedName>
</protein>
<accession>A0A7G2DAZ5</accession>
<sequence>MVIGRILHPSYHVAVLELQKFEPDKIVEAFKRRGAHITLLSNELDPELEIESFMSSSYGEYVYLMKFKGKTFIARHGKPLEGKDWKSPKKFIARDENGLKRLILSRISWKERLLLELPPFVIWAFVIFEIMKMVGDNPIISFAWIFVGFVLNEVAKLFEYLLLGYCEG</sequence>
<dbReference type="AlphaFoldDB" id="A0A7G2DAZ5"/>
<dbReference type="Proteomes" id="UP000516304">
    <property type="component" value="Chromosome TIRI35C"/>
</dbReference>
<name>A0A7G2DAZ5_9EURY</name>
<dbReference type="EMBL" id="LR881183">
    <property type="protein sequence ID" value="CAD5244277.1"/>
    <property type="molecule type" value="Genomic_DNA"/>
</dbReference>
<keyword evidence="2" id="KW-1185">Reference proteome</keyword>
<proteinExistence type="predicted"/>
<dbReference type="RefSeq" id="WP_188202077.1">
    <property type="nucleotide sequence ID" value="NZ_LR881183.1"/>
</dbReference>
<organism evidence="1 2">
    <name type="scientific">Thermococcus camini</name>
    <dbReference type="NCBI Taxonomy" id="2016373"/>
    <lineage>
        <taxon>Archaea</taxon>
        <taxon>Methanobacteriati</taxon>
        <taxon>Methanobacteriota</taxon>
        <taxon>Thermococci</taxon>
        <taxon>Thermococcales</taxon>
        <taxon>Thermococcaceae</taxon>
        <taxon>Thermococcus</taxon>
    </lineage>
</organism>
<dbReference type="GeneID" id="58918865"/>
<dbReference type="KEGG" id="tcq:TIRI35C_1123"/>
<evidence type="ECO:0000313" key="1">
    <source>
        <dbReference type="EMBL" id="CAD5244277.1"/>
    </source>
</evidence>
<gene>
    <name evidence="1" type="ORF">TIRI35C_1123</name>
</gene>
<reference evidence="1 2" key="1">
    <citation type="submission" date="2020-09" db="EMBL/GenBank/DDBJ databases">
        <authorList>
            <person name="Courtine D."/>
        </authorList>
    </citation>
    <scope>NUCLEOTIDE SEQUENCE [LARGE SCALE GENOMIC DNA]</scope>
    <source>
        <strain evidence="1 2">IRI35c</strain>
    </source>
</reference>